<comment type="caution">
    <text evidence="2">The sequence shown here is derived from an EMBL/GenBank/DDBJ whole genome shotgun (WGS) entry which is preliminary data.</text>
</comment>
<evidence type="ECO:0000313" key="2">
    <source>
        <dbReference type="EMBL" id="MBY9074163.1"/>
    </source>
</evidence>
<feature type="region of interest" description="Disordered" evidence="1">
    <location>
        <begin position="1"/>
        <end position="28"/>
    </location>
</feature>
<protein>
    <submittedName>
        <fullName evidence="2">Uncharacterized protein</fullName>
    </submittedName>
</protein>
<feature type="region of interest" description="Disordered" evidence="1">
    <location>
        <begin position="132"/>
        <end position="196"/>
    </location>
</feature>
<proteinExistence type="predicted"/>
<keyword evidence="3" id="KW-1185">Reference proteome</keyword>
<gene>
    <name evidence="2" type="ORF">K1X13_04920</name>
</gene>
<organism evidence="2 3">
    <name type="scientific">Nocardioides jiangsuensis</name>
    <dbReference type="NCBI Taxonomy" id="2866161"/>
    <lineage>
        <taxon>Bacteria</taxon>
        <taxon>Bacillati</taxon>
        <taxon>Actinomycetota</taxon>
        <taxon>Actinomycetes</taxon>
        <taxon>Propionibacteriales</taxon>
        <taxon>Nocardioidaceae</taxon>
        <taxon>Nocardioides</taxon>
    </lineage>
</organism>
<accession>A0ABS7RGI9</accession>
<evidence type="ECO:0000256" key="1">
    <source>
        <dbReference type="SAM" id="MobiDB-lite"/>
    </source>
</evidence>
<reference evidence="2 3" key="1">
    <citation type="submission" date="2021-08" db="EMBL/GenBank/DDBJ databases">
        <title>Nocardioides bacterium WL0053 sp. nov., isolated from the sediment.</title>
        <authorList>
            <person name="Wang L."/>
            <person name="Zhang D."/>
            <person name="Zhang A."/>
        </authorList>
    </citation>
    <scope>NUCLEOTIDE SEQUENCE [LARGE SCALE GENOMIC DNA]</scope>
    <source>
        <strain evidence="2 3">WL0053</strain>
    </source>
</reference>
<dbReference type="Proteomes" id="UP000754710">
    <property type="component" value="Unassembled WGS sequence"/>
</dbReference>
<dbReference type="RefSeq" id="WP_221023871.1">
    <property type="nucleotide sequence ID" value="NZ_JAIEZQ010000001.1"/>
</dbReference>
<dbReference type="EMBL" id="JAIEZQ010000001">
    <property type="protein sequence ID" value="MBY9074163.1"/>
    <property type="molecule type" value="Genomic_DNA"/>
</dbReference>
<sequence>MTSPPHPEPSGHDRDPGPDGSEPLDPDQEAVRGLLAEAGGRPETLPTDVATRLDDVLAGLVAERPAAASAVPTSPDADHAADTGLAAATVGSPGDELAARRHRRWPKLLVAAATVGVLGVGLGEVLGGGTASMDAGGSSGEEAAVRAPSATTDRDGGAGQGDQRGQDSVGPNFLNDEDASGGSTGEPEREVAPGTVDVVRLRTESLRTGVERALTFFRVPTTANRANPDCSPRDLTPDDDALDVRLDGRRAVLVLRAPVDGRRAAEVFTCEDRDTPEAATTVEAR</sequence>
<name>A0ABS7RGI9_9ACTN</name>
<evidence type="ECO:0000313" key="3">
    <source>
        <dbReference type="Proteomes" id="UP000754710"/>
    </source>
</evidence>
<feature type="region of interest" description="Disordered" evidence="1">
    <location>
        <begin position="65"/>
        <end position="93"/>
    </location>
</feature>